<dbReference type="PROSITE" id="PS00626">
    <property type="entry name" value="RCC1_2"/>
    <property type="match status" value="2"/>
</dbReference>
<accession>A0A0N5CZS2</accession>
<dbReference type="PANTHER" id="PTHR45622:SF62">
    <property type="entry name" value="X-LINKED RETINITIS PIGMENTOSA GTPASE REGULATOR HOMOLOG"/>
    <property type="match status" value="1"/>
</dbReference>
<dbReference type="Proteomes" id="UP000276776">
    <property type="component" value="Unassembled WGS sequence"/>
</dbReference>
<feature type="repeat" description="RCC1" evidence="2">
    <location>
        <begin position="794"/>
        <end position="844"/>
    </location>
</feature>
<reference evidence="4 5" key="2">
    <citation type="submission" date="2018-11" db="EMBL/GenBank/DDBJ databases">
        <authorList>
            <consortium name="Pathogen Informatics"/>
        </authorList>
    </citation>
    <scope>NUCLEOTIDE SEQUENCE [LARGE SCALE GENOMIC DNA]</scope>
</reference>
<name>A0A0N5CZS2_THECL</name>
<dbReference type="OrthoDB" id="10256179at2759"/>
<dbReference type="GO" id="GO:0016567">
    <property type="term" value="P:protein ubiquitination"/>
    <property type="evidence" value="ECO:0007669"/>
    <property type="project" value="TreeGrafter"/>
</dbReference>
<evidence type="ECO:0000256" key="2">
    <source>
        <dbReference type="PROSITE-ProRule" id="PRU00235"/>
    </source>
</evidence>
<dbReference type="Pfam" id="PF25390">
    <property type="entry name" value="WD40_RLD"/>
    <property type="match status" value="1"/>
</dbReference>
<feature type="repeat" description="RCC1" evidence="2">
    <location>
        <begin position="689"/>
        <end position="739"/>
    </location>
</feature>
<feature type="domain" description="RCC1-like" evidence="3">
    <location>
        <begin position="621"/>
        <end position="852"/>
    </location>
</feature>
<dbReference type="GO" id="GO:0061630">
    <property type="term" value="F:ubiquitin protein ligase activity"/>
    <property type="evidence" value="ECO:0007669"/>
    <property type="project" value="TreeGrafter"/>
</dbReference>
<evidence type="ECO:0000259" key="3">
    <source>
        <dbReference type="Pfam" id="PF25390"/>
    </source>
</evidence>
<dbReference type="SUPFAM" id="SSF50985">
    <property type="entry name" value="RCC1/BLIP-II"/>
    <property type="match status" value="2"/>
</dbReference>
<dbReference type="GO" id="GO:0006511">
    <property type="term" value="P:ubiquitin-dependent protein catabolic process"/>
    <property type="evidence" value="ECO:0007669"/>
    <property type="project" value="TreeGrafter"/>
</dbReference>
<dbReference type="WBParaSite" id="TCLT_0000600701-mRNA-1">
    <property type="protein sequence ID" value="TCLT_0000600701-mRNA-1"/>
    <property type="gene ID" value="TCLT_0000600701"/>
</dbReference>
<dbReference type="InterPro" id="IPR058923">
    <property type="entry name" value="RCC1-like_dom"/>
</dbReference>
<feature type="repeat" description="RCC1" evidence="2">
    <location>
        <begin position="740"/>
        <end position="793"/>
    </location>
</feature>
<dbReference type="InterPro" id="IPR009091">
    <property type="entry name" value="RCC1/BLIP-II"/>
</dbReference>
<dbReference type="Pfam" id="PF00415">
    <property type="entry name" value="RCC1"/>
    <property type="match status" value="1"/>
</dbReference>
<dbReference type="InterPro" id="IPR051709">
    <property type="entry name" value="Ub-ligase/GTPase-reg"/>
</dbReference>
<dbReference type="EMBL" id="UYYF01004379">
    <property type="protein sequence ID" value="VDN03308.1"/>
    <property type="molecule type" value="Genomic_DNA"/>
</dbReference>
<organism evidence="6">
    <name type="scientific">Thelazia callipaeda</name>
    <name type="common">Oriental eyeworm</name>
    <name type="synonym">Parasitic nematode</name>
    <dbReference type="NCBI Taxonomy" id="103827"/>
    <lineage>
        <taxon>Eukaryota</taxon>
        <taxon>Metazoa</taxon>
        <taxon>Ecdysozoa</taxon>
        <taxon>Nematoda</taxon>
        <taxon>Chromadorea</taxon>
        <taxon>Rhabditida</taxon>
        <taxon>Spirurina</taxon>
        <taxon>Spiruromorpha</taxon>
        <taxon>Thelazioidea</taxon>
        <taxon>Thelaziidae</taxon>
        <taxon>Thelazia</taxon>
    </lineage>
</organism>
<proteinExistence type="predicted"/>
<dbReference type="AlphaFoldDB" id="A0A0N5CZS2"/>
<dbReference type="PROSITE" id="PS50012">
    <property type="entry name" value="RCC1_3"/>
    <property type="match status" value="5"/>
</dbReference>
<protein>
    <submittedName>
        <fullName evidence="6">Kinetochore associated 1</fullName>
    </submittedName>
</protein>
<dbReference type="Gene3D" id="2.130.10.30">
    <property type="entry name" value="Regulator of chromosome condensation 1/beta-lactamase-inhibitor protein II"/>
    <property type="match status" value="2"/>
</dbReference>
<dbReference type="OMA" id="MANHEDV"/>
<evidence type="ECO:0000313" key="6">
    <source>
        <dbReference type="WBParaSite" id="TCLT_0000600701-mRNA-1"/>
    </source>
</evidence>
<evidence type="ECO:0000256" key="1">
    <source>
        <dbReference type="ARBA" id="ARBA00022737"/>
    </source>
</evidence>
<evidence type="ECO:0000313" key="5">
    <source>
        <dbReference type="Proteomes" id="UP000276776"/>
    </source>
</evidence>
<dbReference type="PRINTS" id="PR00633">
    <property type="entry name" value="RCCNDNSATION"/>
</dbReference>
<dbReference type="STRING" id="103827.A0A0N5CZS2"/>
<evidence type="ECO:0000313" key="4">
    <source>
        <dbReference type="EMBL" id="VDN03308.1"/>
    </source>
</evidence>
<dbReference type="PANTHER" id="PTHR45622">
    <property type="entry name" value="UBIQUITIN-PROTEIN LIGASE E3A-RELATED"/>
    <property type="match status" value="1"/>
</dbReference>
<keyword evidence="5" id="KW-1185">Reference proteome</keyword>
<keyword evidence="1" id="KW-0677">Repeat</keyword>
<reference evidence="6" key="1">
    <citation type="submission" date="2017-02" db="UniProtKB">
        <authorList>
            <consortium name="WormBaseParasite"/>
        </authorList>
    </citation>
    <scope>IDENTIFICATION</scope>
</reference>
<feature type="repeat" description="RCC1" evidence="2">
    <location>
        <begin position="974"/>
        <end position="1018"/>
    </location>
</feature>
<dbReference type="InterPro" id="IPR000408">
    <property type="entry name" value="Reg_chr_condens"/>
</dbReference>
<feature type="repeat" description="RCC1" evidence="2">
    <location>
        <begin position="922"/>
        <end position="973"/>
    </location>
</feature>
<dbReference type="GO" id="GO:0005737">
    <property type="term" value="C:cytoplasm"/>
    <property type="evidence" value="ECO:0007669"/>
    <property type="project" value="TreeGrafter"/>
</dbReference>
<sequence length="1262" mass="142403">MSYQLKKEEWSTKLDEDERITDWSSVIQPNYVLAVFLTDKGKVLMYHQVGKEIKHSCTHLNKLAPTVNEASIVCFLADASGLTFILPKGNVLLAPINSILDVPWGRCNILTKNAVSILEVSGVEEGCLCIPTSALCYNGLQSLRPYLIYANKAGQLFIIDLTMMVVSVIVRAPESIHDLALFSSRNTVHLLISGFTGKQWILPLETGDRGLRETLSRVIPWDLKEQSQRRLQISVTPEGMLAVLNSEDCVVKFYDDIEIRTEKNCISVPQNTWQVYKFSHTVFAFTDQTPDFGTSIYFSNLFKTERLFYEKILDFTEGKVFGMIPIFWSSVLPICLLVTEHGVISLSPAKSISEFFVEYVAKHDYDFRACKSVAITFVEEDSTSFIPDVFDITLSNLEDCKNQQLILTRLIHFALDLSVPLTTVIQWCTKHRCEYALMEIVKNRCAENPNELSKHHMIEICVARYEIFPQERDKIETTLCNFLVHHPNVHLGMERLFSADFWNAISIVVDNIFCKATAVAVHLTRTENDWPTTYNPFIVKILAFLFWEFMEKDDAKVLLRRMTEYLPHLKSLPHFTSFAKVAFEQLSKYPHEATVLYVLSSLRLLQGAYSTYLSSPTKNIISSGSNVISVLTSEETVGYWGEFSLNTCKVDYRSFSKQHISHLRMLDIPVRVCSISCGTEHLLCLTVDGKIYTIGRNRFGQCGVGHTEEVMKATEVIGTYGDASIICAGHYHSALINSKGFVFTWGWSFYGQLGIDCRSACSNMCIPTLVTSLKERVVSVACGYAHTLFLSESGVVYACGNGTYGQLGNGLEIKKRYEPEAVVIPEKIIMIASKYFHCLAVSKKQKIYCWGIDPRTLKTRVFVKRKSLSETNKALPSTEKKTNKPSVSRIHLSVAEVKHMVRGKIQQIDAGYNHSALIDHYRILYTWGKSLEMQLGHGNKKEQWGPHPILKPANMSWNFVSCGWDFTSAVTSLGSVYVWGRNSNGNLGVESYLHPQSNRKIVFKTSKGQPKTIDVMDNGSNLSQPTRFPFIVPSTFEEAFYCEVRKQNFVNFAKTLDPKTISSISAQLLKNPYYCLPAVYLHLLAGDLVHAIEFLAHIPPKEIEAVADNNNVPKESTSSTLIDVVWDLISKHPNFAVQSNMISDLLTNFNCDDQAVKCKKLCTIAPLILISKPEMLPLLNSSRTLDILEQWCPEPSSGSLQVSQNSLQNHSGRVRYWTCCGDVENCTTVAHNRSGIDKRRICPKCCEKWSGAVRAKLFRHSL</sequence>
<gene>
    <name evidence="4" type="ORF">TCLT_LOCUS5996</name>
</gene>